<keyword evidence="2" id="KW-0812">Transmembrane</keyword>
<accession>A0ABR3PHD2</accession>
<evidence type="ECO:0000256" key="2">
    <source>
        <dbReference type="SAM" id="Phobius"/>
    </source>
</evidence>
<sequence>MAPRRLNPCSYLPRRLQIVTSLALFVVLCIVFFGNTSYEVPYAENIQETAQGAAKYLPKQLPKLPSAGSLNPFRAPAHAPPPEQANSTSGEARWFSDFKWMNPFSSSITLDENRAVLPPLNKRPPIYTFYDTEWDKDEDSKDATHRLLLIWRRAWWAQGFRPIVLGRAEAINNPLYRKLQNLELEAELENDLMRWLAWGNMGNGILVNWLVLPMAPHTDPLLSFLRRGVYPDLTRYEGLESGLFTGGKDSINKAIQTALDLKQPIKGKSLVDVAPDDTFKVDPQHDGIAFYSTVNIVKKYKGISEKLMIKDGRAEGLHSLAQLITSHLHMTWQNTFSSGIAVLNPLPDHSTHLVKPAVDLARNLSQCTTSPYPASCPPNKDRCQPCVSSHPMLISQPSVFRNTSTLFTIGTVPHPYTFASLQHQTEALTIRFIRRQTQRDTWIIATTKELLGIGLSSFARLIHVKDAIASDYGSSHSLWLTAEYTDSETYRKDLAWTFGFPVPSELADDGKSETPVPGPERRPPPPKPEGKVPDHVELMREKTLLDKARAALKNNVRQVVQIRDVVEAWNLADTEIWRFTRAYNARRRVERLKWEEEESGYAGSEGSKGVWGRWFDRRESEDSF</sequence>
<name>A0ABR3PHD2_9PEZI</name>
<dbReference type="Proteomes" id="UP001562354">
    <property type="component" value="Unassembled WGS sequence"/>
</dbReference>
<feature type="region of interest" description="Disordered" evidence="1">
    <location>
        <begin position="505"/>
        <end position="534"/>
    </location>
</feature>
<evidence type="ECO:0000313" key="4">
    <source>
        <dbReference type="Proteomes" id="UP001562354"/>
    </source>
</evidence>
<keyword evidence="2" id="KW-1133">Transmembrane helix</keyword>
<organism evidence="3 4">
    <name type="scientific">Neodothiora populina</name>
    <dbReference type="NCBI Taxonomy" id="2781224"/>
    <lineage>
        <taxon>Eukaryota</taxon>
        <taxon>Fungi</taxon>
        <taxon>Dikarya</taxon>
        <taxon>Ascomycota</taxon>
        <taxon>Pezizomycotina</taxon>
        <taxon>Dothideomycetes</taxon>
        <taxon>Dothideomycetidae</taxon>
        <taxon>Dothideales</taxon>
        <taxon>Dothioraceae</taxon>
        <taxon>Neodothiora</taxon>
    </lineage>
</organism>
<gene>
    <name evidence="3" type="ORF">AAFC00_002075</name>
</gene>
<dbReference type="PANTHER" id="PTHR42055:SF1">
    <property type="entry name" value="YALI0E03476P"/>
    <property type="match status" value="1"/>
</dbReference>
<dbReference type="PANTHER" id="PTHR42055">
    <property type="entry name" value="YALI0E03476P"/>
    <property type="match status" value="1"/>
</dbReference>
<proteinExistence type="predicted"/>
<feature type="transmembrane region" description="Helical" evidence="2">
    <location>
        <begin position="12"/>
        <end position="33"/>
    </location>
</feature>
<keyword evidence="4" id="KW-1185">Reference proteome</keyword>
<comment type="caution">
    <text evidence="3">The sequence shown here is derived from an EMBL/GenBank/DDBJ whole genome shotgun (WGS) entry which is preliminary data.</text>
</comment>
<keyword evidence="2" id="KW-0472">Membrane</keyword>
<dbReference type="RefSeq" id="XP_069201425.1">
    <property type="nucleotide sequence ID" value="XM_069341350.1"/>
</dbReference>
<feature type="compositionally biased region" description="Basic and acidic residues" evidence="1">
    <location>
        <begin position="519"/>
        <end position="534"/>
    </location>
</feature>
<dbReference type="GeneID" id="95975777"/>
<reference evidence="3 4" key="1">
    <citation type="submission" date="2024-07" db="EMBL/GenBank/DDBJ databases">
        <title>Draft sequence of the Neodothiora populina.</title>
        <authorList>
            <person name="Drown D.D."/>
            <person name="Schuette U.S."/>
            <person name="Buechlein A.B."/>
            <person name="Rusch D.R."/>
            <person name="Winton L.W."/>
            <person name="Adams G.A."/>
        </authorList>
    </citation>
    <scope>NUCLEOTIDE SEQUENCE [LARGE SCALE GENOMIC DNA]</scope>
    <source>
        <strain evidence="3 4">CPC 39397</strain>
    </source>
</reference>
<protein>
    <submittedName>
        <fullName evidence="3">Uncharacterized protein</fullName>
    </submittedName>
</protein>
<dbReference type="EMBL" id="JBFMKM010000007">
    <property type="protein sequence ID" value="KAL1305151.1"/>
    <property type="molecule type" value="Genomic_DNA"/>
</dbReference>
<evidence type="ECO:0000256" key="1">
    <source>
        <dbReference type="SAM" id="MobiDB-lite"/>
    </source>
</evidence>
<evidence type="ECO:0000313" key="3">
    <source>
        <dbReference type="EMBL" id="KAL1305151.1"/>
    </source>
</evidence>